<reference evidence="6" key="1">
    <citation type="submission" date="2022-07" db="EMBL/GenBank/DDBJ databases">
        <title>Fungi with potential for degradation of polypropylene.</title>
        <authorList>
            <person name="Gostincar C."/>
        </authorList>
    </citation>
    <scope>NUCLEOTIDE SEQUENCE</scope>
    <source>
        <strain evidence="6">EXF-13287</strain>
    </source>
</reference>
<evidence type="ECO:0000256" key="4">
    <source>
        <dbReference type="SAM" id="MobiDB-lite"/>
    </source>
</evidence>
<name>A0AA38SJM6_9PEZI</name>
<keyword evidence="5" id="KW-0472">Membrane</keyword>
<accession>A0AA38SJM6</accession>
<dbReference type="InterPro" id="IPR008630">
    <property type="entry name" value="Glyco_trans_34"/>
</dbReference>
<evidence type="ECO:0000256" key="2">
    <source>
        <dbReference type="ARBA" id="ARBA00022676"/>
    </source>
</evidence>
<evidence type="ECO:0000256" key="1">
    <source>
        <dbReference type="ARBA" id="ARBA00005664"/>
    </source>
</evidence>
<proteinExistence type="inferred from homology"/>
<evidence type="ECO:0000256" key="3">
    <source>
        <dbReference type="ARBA" id="ARBA00022679"/>
    </source>
</evidence>
<evidence type="ECO:0000313" key="6">
    <source>
        <dbReference type="EMBL" id="KAJ9165071.1"/>
    </source>
</evidence>
<dbReference type="PANTHER" id="PTHR31306:SF10">
    <property type="entry name" value="ALPHA-1,6-MANNOSYLTRANSFERASE MNN11-RELATED"/>
    <property type="match status" value="1"/>
</dbReference>
<protein>
    <submittedName>
        <fullName evidence="6">Glycosyltransferase family 34 protein</fullName>
    </submittedName>
</protein>
<dbReference type="GO" id="GO:0000009">
    <property type="term" value="F:alpha-1,6-mannosyltransferase activity"/>
    <property type="evidence" value="ECO:0007669"/>
    <property type="project" value="TreeGrafter"/>
</dbReference>
<feature type="region of interest" description="Disordered" evidence="4">
    <location>
        <begin position="1"/>
        <end position="21"/>
    </location>
</feature>
<dbReference type="EMBL" id="JANBVN010000007">
    <property type="protein sequence ID" value="KAJ9165071.1"/>
    <property type="molecule type" value="Genomic_DNA"/>
</dbReference>
<organism evidence="6 7">
    <name type="scientific">Coniochaeta hoffmannii</name>
    <dbReference type="NCBI Taxonomy" id="91930"/>
    <lineage>
        <taxon>Eukaryota</taxon>
        <taxon>Fungi</taxon>
        <taxon>Dikarya</taxon>
        <taxon>Ascomycota</taxon>
        <taxon>Pezizomycotina</taxon>
        <taxon>Sordariomycetes</taxon>
        <taxon>Sordariomycetidae</taxon>
        <taxon>Coniochaetales</taxon>
        <taxon>Coniochaetaceae</taxon>
        <taxon>Coniochaeta</taxon>
    </lineage>
</organism>
<dbReference type="Gene3D" id="3.90.550.10">
    <property type="entry name" value="Spore Coat Polysaccharide Biosynthesis Protein SpsA, Chain A"/>
    <property type="match status" value="1"/>
</dbReference>
<sequence length="316" mass="36220">MHFAYPPRKSSTPPKFAPRSSTRLPLFRRSRAKVIALAGLAFITLIYLLTRGGGSKHTLARHTPSGKPPVVIVTVIDESHHYPSEYLQAVKDNRIQYAEKHGYETFFPKIGNYDLNGAPFSWTKVVAMRHAMTKYPDATYIWFLDQDAFIMNPSLRVEDHIMKPARLESLMIKDHPVVPPDSIIKTFTHLKGRDVDFVLTQDKDGLSVGSFLVRNGEWAEFFLETWFDPIYRSYNFQKAETHALEHIVQWHPTILSKLALVPQSMLNSYSKSEKGAEYTPGDLVVRFAECEKKSSIHCSKESKPFEKQWRTSFNNA</sequence>
<keyword evidence="5" id="KW-0812">Transmembrane</keyword>
<dbReference type="Pfam" id="PF05637">
    <property type="entry name" value="Glyco_transf_34"/>
    <property type="match status" value="1"/>
</dbReference>
<dbReference type="PANTHER" id="PTHR31306">
    <property type="entry name" value="ALPHA-1,6-MANNOSYLTRANSFERASE MNN11-RELATED"/>
    <property type="match status" value="1"/>
</dbReference>
<feature type="compositionally biased region" description="Polar residues" evidence="4">
    <location>
        <begin position="9"/>
        <end position="21"/>
    </location>
</feature>
<comment type="caution">
    <text evidence="6">The sequence shown here is derived from an EMBL/GenBank/DDBJ whole genome shotgun (WGS) entry which is preliminary data.</text>
</comment>
<dbReference type="AlphaFoldDB" id="A0AA38SJM6"/>
<feature type="transmembrane region" description="Helical" evidence="5">
    <location>
        <begin position="32"/>
        <end position="50"/>
    </location>
</feature>
<keyword evidence="7" id="KW-1185">Reference proteome</keyword>
<comment type="similarity">
    <text evidence="1">Belongs to the glycosyltransferase 34 family.</text>
</comment>
<dbReference type="FunFam" id="3.90.550.10:FF:000149">
    <property type="entry name" value="Alpha-1,6-mannosyltransferase subunit"/>
    <property type="match status" value="1"/>
</dbReference>
<dbReference type="GO" id="GO:0006487">
    <property type="term" value="P:protein N-linked glycosylation"/>
    <property type="evidence" value="ECO:0007669"/>
    <property type="project" value="TreeGrafter"/>
</dbReference>
<keyword evidence="2" id="KW-0328">Glycosyltransferase</keyword>
<dbReference type="GO" id="GO:0000136">
    <property type="term" value="C:mannan polymerase complex"/>
    <property type="evidence" value="ECO:0007669"/>
    <property type="project" value="TreeGrafter"/>
</dbReference>
<dbReference type="InterPro" id="IPR029044">
    <property type="entry name" value="Nucleotide-diphossugar_trans"/>
</dbReference>
<evidence type="ECO:0000256" key="5">
    <source>
        <dbReference type="SAM" id="Phobius"/>
    </source>
</evidence>
<keyword evidence="3" id="KW-0808">Transferase</keyword>
<evidence type="ECO:0000313" key="7">
    <source>
        <dbReference type="Proteomes" id="UP001174691"/>
    </source>
</evidence>
<dbReference type="Proteomes" id="UP001174691">
    <property type="component" value="Unassembled WGS sequence"/>
</dbReference>
<keyword evidence="5" id="KW-1133">Transmembrane helix</keyword>
<gene>
    <name evidence="6" type="ORF">NKR19_g857</name>
</gene>